<gene>
    <name evidence="14" type="ORF">SAMN02745149_00391</name>
</gene>
<proteinExistence type="inferred from homology"/>
<keyword evidence="6 13" id="KW-1133">Transmembrane helix</keyword>
<keyword evidence="3 14" id="KW-0808">Transferase</keyword>
<evidence type="ECO:0000256" key="9">
    <source>
        <dbReference type="ARBA" id="ARBA00023588"/>
    </source>
</evidence>
<comment type="similarity">
    <text evidence="10">Belongs to the acyltransferase CrtO family.</text>
</comment>
<dbReference type="STRING" id="261392.SAMN02745149_00391"/>
<keyword evidence="8 14" id="KW-0012">Acyltransferase</keyword>
<name>A0A1T4JJ11_TREPO</name>
<evidence type="ECO:0000256" key="2">
    <source>
        <dbReference type="ARBA" id="ARBA00022475"/>
    </source>
</evidence>
<organism evidence="14 15">
    <name type="scientific">Treponema porcinum</name>
    <dbReference type="NCBI Taxonomy" id="261392"/>
    <lineage>
        <taxon>Bacteria</taxon>
        <taxon>Pseudomonadati</taxon>
        <taxon>Spirochaetota</taxon>
        <taxon>Spirochaetia</taxon>
        <taxon>Spirochaetales</taxon>
        <taxon>Treponemataceae</taxon>
        <taxon>Treponema</taxon>
    </lineage>
</organism>
<evidence type="ECO:0000256" key="8">
    <source>
        <dbReference type="ARBA" id="ARBA00023315"/>
    </source>
</evidence>
<dbReference type="GeneID" id="78315711"/>
<dbReference type="RefSeq" id="WP_078932320.1">
    <property type="nucleotide sequence ID" value="NZ_FUWG01000003.1"/>
</dbReference>
<dbReference type="Proteomes" id="UP000190423">
    <property type="component" value="Unassembled WGS sequence"/>
</dbReference>
<dbReference type="PROSITE" id="PS51257">
    <property type="entry name" value="PROKAR_LIPOPROTEIN"/>
    <property type="match status" value="1"/>
</dbReference>
<evidence type="ECO:0000256" key="13">
    <source>
        <dbReference type="SAM" id="Phobius"/>
    </source>
</evidence>
<dbReference type="OrthoDB" id="3783432at2"/>
<keyword evidence="15" id="KW-1185">Reference proteome</keyword>
<evidence type="ECO:0000256" key="1">
    <source>
        <dbReference type="ARBA" id="ARBA00004162"/>
    </source>
</evidence>
<keyword evidence="4 13" id="KW-0812">Transmembrane</keyword>
<evidence type="ECO:0000256" key="4">
    <source>
        <dbReference type="ARBA" id="ARBA00022692"/>
    </source>
</evidence>
<dbReference type="InterPro" id="IPR044021">
    <property type="entry name" value="CrtO"/>
</dbReference>
<accession>A0A1T4JJ11</accession>
<comment type="subcellular location">
    <subcellularLocation>
        <location evidence="1">Cell membrane</location>
        <topology evidence="1">Single-pass membrane protein</topology>
    </subcellularLocation>
</comment>
<dbReference type="AlphaFoldDB" id="A0A1T4JJ11"/>
<evidence type="ECO:0000256" key="12">
    <source>
        <dbReference type="ARBA" id="ARBA00025324"/>
    </source>
</evidence>
<reference evidence="14 15" key="1">
    <citation type="submission" date="2017-02" db="EMBL/GenBank/DDBJ databases">
        <authorList>
            <person name="Peterson S.W."/>
        </authorList>
    </citation>
    <scope>NUCLEOTIDE SEQUENCE [LARGE SCALE GENOMIC DNA]</scope>
    <source>
        <strain evidence="14 15">ATCC BAA-908</strain>
    </source>
</reference>
<evidence type="ECO:0000256" key="7">
    <source>
        <dbReference type="ARBA" id="ARBA00023136"/>
    </source>
</evidence>
<keyword evidence="2" id="KW-1003">Cell membrane</keyword>
<evidence type="ECO:0000256" key="3">
    <source>
        <dbReference type="ARBA" id="ARBA00022679"/>
    </source>
</evidence>
<comment type="pathway">
    <text evidence="9">Carotenoid biosynthesis; staphyloxanthin biosynthesis; staphyloxanthin from farnesyl diphosphate: step 5/5.</text>
</comment>
<evidence type="ECO:0000256" key="10">
    <source>
        <dbReference type="ARBA" id="ARBA00023603"/>
    </source>
</evidence>
<dbReference type="GO" id="GO:0016746">
    <property type="term" value="F:acyltransferase activity"/>
    <property type="evidence" value="ECO:0007669"/>
    <property type="project" value="UniProtKB-KW"/>
</dbReference>
<sequence length="198" mass="22970">MHLKLYLWTIAVCACAILGINVFFIHPEASQFQLILWGIMGPVILFALDAVFAIIMHSLPRKWMNPYRKCFTVSRKEVSLYRKTKIVVWKDYIPDTGKLTTGLSKSKIEGTQKDYLYAFLEETCYAEWVHYGMALCSFILPFISPRALVPSMIMPQVIVNFILNIPPILIQRNNRPKLLAMYEHSRKAEEKQQEKAKQ</sequence>
<protein>
    <recommendedName>
        <fullName evidence="11">Glycosyl-4,4'-diaponeurosporenoate acyltransferase</fullName>
    </recommendedName>
</protein>
<feature type="transmembrane region" description="Helical" evidence="13">
    <location>
        <begin position="34"/>
        <end position="56"/>
    </location>
</feature>
<dbReference type="EMBL" id="FUWG01000003">
    <property type="protein sequence ID" value="SJZ30155.1"/>
    <property type="molecule type" value="Genomic_DNA"/>
</dbReference>
<evidence type="ECO:0000256" key="11">
    <source>
        <dbReference type="ARBA" id="ARBA00023667"/>
    </source>
</evidence>
<evidence type="ECO:0000256" key="6">
    <source>
        <dbReference type="ARBA" id="ARBA00022989"/>
    </source>
</evidence>
<keyword evidence="7 13" id="KW-0472">Membrane</keyword>
<evidence type="ECO:0000256" key="5">
    <source>
        <dbReference type="ARBA" id="ARBA00022729"/>
    </source>
</evidence>
<dbReference type="Pfam" id="PF18927">
    <property type="entry name" value="CrtO"/>
    <property type="match status" value="1"/>
</dbReference>
<keyword evidence="5" id="KW-0732">Signal</keyword>
<evidence type="ECO:0000313" key="15">
    <source>
        <dbReference type="Proteomes" id="UP000190423"/>
    </source>
</evidence>
<feature type="transmembrane region" description="Helical" evidence="13">
    <location>
        <begin position="6"/>
        <end position="25"/>
    </location>
</feature>
<dbReference type="GO" id="GO:0005886">
    <property type="term" value="C:plasma membrane"/>
    <property type="evidence" value="ECO:0007669"/>
    <property type="project" value="UniProtKB-SubCell"/>
</dbReference>
<dbReference type="UniPathway" id="UPA00029">
    <property type="reaction ID" value="UER00560"/>
</dbReference>
<evidence type="ECO:0000313" key="14">
    <source>
        <dbReference type="EMBL" id="SJZ30155.1"/>
    </source>
</evidence>
<comment type="function">
    <text evidence="12">Catalyzes the acylation of glycosyl-4,4'-diaponeurosporenoate, i.e. the esterification of glucose at the C6'' position with the carboxyl group of the C(15) fatty acid 12-methyltetradecanoic acid, to yield staphyloxanthin. This is the last step in the biosynthesis of this orange pigment, present in most staphylococci strains.</text>
</comment>